<dbReference type="PANTHER" id="PTHR11987:SF50">
    <property type="entry name" value="ALPHA-2,8-SIALYLTRANSFERASE 8F"/>
    <property type="match status" value="1"/>
</dbReference>
<dbReference type="InterPro" id="IPR012163">
    <property type="entry name" value="Sialyl_trans"/>
</dbReference>
<comment type="similarity">
    <text evidence="2">Belongs to the glycosyltransferase 29 family.</text>
</comment>
<accession>A0AAV1NNM7</accession>
<keyword evidence="6" id="KW-0735">Signal-anchor</keyword>
<dbReference type="PIRSF" id="PIRSF005557">
    <property type="entry name" value="Sialyl_trans"/>
    <property type="match status" value="1"/>
</dbReference>
<dbReference type="InterPro" id="IPR050943">
    <property type="entry name" value="Glycosyltr_29_Sialyltrsf"/>
</dbReference>
<evidence type="ECO:0000256" key="3">
    <source>
        <dbReference type="ARBA" id="ARBA00022676"/>
    </source>
</evidence>
<evidence type="ECO:0000256" key="13">
    <source>
        <dbReference type="SAM" id="Phobius"/>
    </source>
</evidence>
<dbReference type="InterPro" id="IPR001675">
    <property type="entry name" value="Glyco_trans_29"/>
</dbReference>
<dbReference type="AlphaFoldDB" id="A0AAV1NNM7"/>
<keyword evidence="11" id="KW-0325">Glycoprotein</keyword>
<comment type="subcellular location">
    <subcellularLocation>
        <location evidence="1">Golgi apparatus membrane</location>
        <topology evidence="1">Single-pass type II membrane protein</topology>
    </subcellularLocation>
</comment>
<evidence type="ECO:0000256" key="9">
    <source>
        <dbReference type="ARBA" id="ARBA00023136"/>
    </source>
</evidence>
<keyword evidence="8" id="KW-0333">Golgi apparatus</keyword>
<evidence type="ECO:0000256" key="5">
    <source>
        <dbReference type="ARBA" id="ARBA00022692"/>
    </source>
</evidence>
<name>A0AAV1NNM7_SCOSC</name>
<keyword evidence="5 13" id="KW-0812">Transmembrane</keyword>
<evidence type="ECO:0000256" key="2">
    <source>
        <dbReference type="ARBA" id="ARBA00006003"/>
    </source>
</evidence>
<evidence type="ECO:0000313" key="15">
    <source>
        <dbReference type="Proteomes" id="UP001314229"/>
    </source>
</evidence>
<keyword evidence="4" id="KW-0808">Transferase</keyword>
<dbReference type="Pfam" id="PF00777">
    <property type="entry name" value="Glyco_transf_29"/>
    <property type="match status" value="1"/>
</dbReference>
<sequence>MKEQSRYVSLILTLLCMGSLLTTVTWYLLDNNVELYKPPPQKKGPGKLSDVCKGCREVIDKVKENYSQPWKRQEDNSQKLRARLRSKCNGFDKAIITQVNTPVGSKLVYDGERKRNLKVTKEIFSTFAKEHPFATKALRTCAVVGNGGILNDSKCGKSIDSAEFVMRCNLPPLKNGYEKHVGIKTDLVTANPSILLQKYGALNGRRRPFVESLQTYGNSLLVLPAFSYAFNTPVSMRAVYTIEDFNSPARPVFFNPGYLLNLTAFWSSEGLKAGRLSTGLIMTSIALEICDNVELYGFWPFSNHPYDYYSLSNHYYDDLKAKAVHAMPAEFNILLQLHRQGVLKLHLGSCSPLKR</sequence>
<keyword evidence="7 13" id="KW-1133">Transmembrane helix</keyword>
<evidence type="ECO:0000256" key="11">
    <source>
        <dbReference type="ARBA" id="ARBA00023180"/>
    </source>
</evidence>
<dbReference type="GO" id="GO:0009311">
    <property type="term" value="P:oligosaccharide metabolic process"/>
    <property type="evidence" value="ECO:0007669"/>
    <property type="project" value="TreeGrafter"/>
</dbReference>
<protein>
    <submittedName>
        <fullName evidence="14">Alpha-2,8-sialyltransferase 8F</fullName>
    </submittedName>
</protein>
<dbReference type="InterPro" id="IPR038578">
    <property type="entry name" value="GT29-like_sf"/>
</dbReference>
<dbReference type="EMBL" id="CAWUFR010000049">
    <property type="protein sequence ID" value="CAK6961209.1"/>
    <property type="molecule type" value="Genomic_DNA"/>
</dbReference>
<dbReference type="GO" id="GO:0003828">
    <property type="term" value="F:alpha-N-acetylneuraminate alpha-2,8-sialyltransferase activity"/>
    <property type="evidence" value="ECO:0007669"/>
    <property type="project" value="TreeGrafter"/>
</dbReference>
<feature type="transmembrane region" description="Helical" evidence="13">
    <location>
        <begin position="7"/>
        <end position="29"/>
    </location>
</feature>
<dbReference type="GO" id="GO:0000139">
    <property type="term" value="C:Golgi membrane"/>
    <property type="evidence" value="ECO:0007669"/>
    <property type="project" value="UniProtKB-SubCell"/>
</dbReference>
<gene>
    <name evidence="14" type="ORF">FSCOSCO3_A036595</name>
</gene>
<keyword evidence="10" id="KW-1015">Disulfide bond</keyword>
<evidence type="ECO:0000256" key="10">
    <source>
        <dbReference type="ARBA" id="ARBA00023157"/>
    </source>
</evidence>
<evidence type="ECO:0000256" key="1">
    <source>
        <dbReference type="ARBA" id="ARBA00004323"/>
    </source>
</evidence>
<dbReference type="Proteomes" id="UP001314229">
    <property type="component" value="Unassembled WGS sequence"/>
</dbReference>
<organism evidence="14 15">
    <name type="scientific">Scomber scombrus</name>
    <name type="common">Atlantic mackerel</name>
    <name type="synonym">Scomber vernalis</name>
    <dbReference type="NCBI Taxonomy" id="13677"/>
    <lineage>
        <taxon>Eukaryota</taxon>
        <taxon>Metazoa</taxon>
        <taxon>Chordata</taxon>
        <taxon>Craniata</taxon>
        <taxon>Vertebrata</taxon>
        <taxon>Euteleostomi</taxon>
        <taxon>Actinopterygii</taxon>
        <taxon>Neopterygii</taxon>
        <taxon>Teleostei</taxon>
        <taxon>Neoteleostei</taxon>
        <taxon>Acanthomorphata</taxon>
        <taxon>Pelagiaria</taxon>
        <taxon>Scombriformes</taxon>
        <taxon>Scombridae</taxon>
        <taxon>Scomber</taxon>
    </lineage>
</organism>
<comment type="caution">
    <text evidence="14">The sequence shown here is derived from an EMBL/GenBank/DDBJ whole genome shotgun (WGS) entry which is preliminary data.</text>
</comment>
<dbReference type="GO" id="GO:0006491">
    <property type="term" value="P:N-glycan processing"/>
    <property type="evidence" value="ECO:0007669"/>
    <property type="project" value="TreeGrafter"/>
</dbReference>
<feature type="disulfide bond" evidence="12">
    <location>
        <begin position="141"/>
        <end position="290"/>
    </location>
</feature>
<evidence type="ECO:0000256" key="8">
    <source>
        <dbReference type="ARBA" id="ARBA00023034"/>
    </source>
</evidence>
<keyword evidence="3" id="KW-0328">Glycosyltransferase</keyword>
<dbReference type="Gene3D" id="3.90.1480.20">
    <property type="entry name" value="Glycosyl transferase family 29"/>
    <property type="match status" value="1"/>
</dbReference>
<evidence type="ECO:0000256" key="4">
    <source>
        <dbReference type="ARBA" id="ARBA00022679"/>
    </source>
</evidence>
<dbReference type="FunFam" id="3.90.1480.20:FF:000001">
    <property type="entry name" value="ST8 alpha-N-acetyl-neuraminide alpha-2,8-sialyltransferase 2"/>
    <property type="match status" value="1"/>
</dbReference>
<proteinExistence type="inferred from homology"/>
<evidence type="ECO:0000256" key="7">
    <source>
        <dbReference type="ARBA" id="ARBA00022989"/>
    </source>
</evidence>
<keyword evidence="15" id="KW-1185">Reference proteome</keyword>
<keyword evidence="9 13" id="KW-0472">Membrane</keyword>
<dbReference type="PANTHER" id="PTHR11987">
    <property type="entry name" value="ALPHA-2,8-SIALYLTRANSFERASE"/>
    <property type="match status" value="1"/>
</dbReference>
<evidence type="ECO:0000256" key="6">
    <source>
        <dbReference type="ARBA" id="ARBA00022968"/>
    </source>
</evidence>
<reference evidence="14 15" key="1">
    <citation type="submission" date="2024-01" db="EMBL/GenBank/DDBJ databases">
        <authorList>
            <person name="Alioto T."/>
            <person name="Alioto T."/>
            <person name="Gomez Garrido J."/>
        </authorList>
    </citation>
    <scope>NUCLEOTIDE SEQUENCE [LARGE SCALE GENOMIC DNA]</scope>
</reference>
<evidence type="ECO:0000256" key="12">
    <source>
        <dbReference type="PIRSR" id="PIRSR005557-2"/>
    </source>
</evidence>
<evidence type="ECO:0000313" key="14">
    <source>
        <dbReference type="EMBL" id="CAK6961209.1"/>
    </source>
</evidence>